<evidence type="ECO:0000256" key="1">
    <source>
        <dbReference type="ARBA" id="ARBA00006484"/>
    </source>
</evidence>
<gene>
    <name evidence="22" type="ORF">OS493_010028</name>
</gene>
<evidence type="ECO:0000256" key="8">
    <source>
        <dbReference type="ARBA" id="ARBA00045705"/>
    </source>
</evidence>
<dbReference type="OrthoDB" id="4131217at2759"/>
<comment type="catalytic activity">
    <reaction evidence="19">
        <text>resolvin D2 + NAD(+) = 16-oxoresolvin D2 + NADH + H(+)</text>
        <dbReference type="Rhea" id="RHEA:53588"/>
        <dbReference type="ChEBI" id="CHEBI:15378"/>
        <dbReference type="ChEBI" id="CHEBI:57540"/>
        <dbReference type="ChEBI" id="CHEBI:57945"/>
        <dbReference type="ChEBI" id="CHEBI:133367"/>
        <dbReference type="ChEBI" id="CHEBI:137498"/>
    </reaction>
    <physiologicalReaction direction="left-to-right" evidence="19">
        <dbReference type="Rhea" id="RHEA:53589"/>
    </physiologicalReaction>
</comment>
<accession>A0A9X0CG27</accession>
<evidence type="ECO:0000256" key="9">
    <source>
        <dbReference type="ARBA" id="ARBA00047325"/>
    </source>
</evidence>
<dbReference type="PRINTS" id="PR00081">
    <property type="entry name" value="GDHRDH"/>
</dbReference>
<dbReference type="SUPFAM" id="SSF51735">
    <property type="entry name" value="NAD(P)-binding Rossmann-fold domains"/>
    <property type="match status" value="1"/>
</dbReference>
<dbReference type="PANTHER" id="PTHR44229:SF4">
    <property type="entry name" value="15-HYDROXYPROSTAGLANDIN DEHYDROGENASE [NAD(+)]"/>
    <property type="match status" value="1"/>
</dbReference>
<dbReference type="GO" id="GO:0005737">
    <property type="term" value="C:cytoplasm"/>
    <property type="evidence" value="ECO:0007669"/>
    <property type="project" value="TreeGrafter"/>
</dbReference>
<comment type="catalytic activity">
    <reaction evidence="17">
        <text>prostaglandin A1 + NAD(+) = 15-oxo-prostaglandin A1 + NADH + H(+)</text>
        <dbReference type="Rhea" id="RHEA:41263"/>
        <dbReference type="ChEBI" id="CHEBI:15378"/>
        <dbReference type="ChEBI" id="CHEBI:57398"/>
        <dbReference type="ChEBI" id="CHEBI:57540"/>
        <dbReference type="ChEBI" id="CHEBI:57945"/>
        <dbReference type="ChEBI" id="CHEBI:85072"/>
    </reaction>
    <physiologicalReaction direction="left-to-right" evidence="17">
        <dbReference type="Rhea" id="RHEA:41264"/>
    </physiologicalReaction>
</comment>
<dbReference type="Gene3D" id="3.40.50.720">
    <property type="entry name" value="NAD(P)-binding Rossmann-like Domain"/>
    <property type="match status" value="1"/>
</dbReference>
<dbReference type="Proteomes" id="UP001163046">
    <property type="component" value="Unassembled WGS sequence"/>
</dbReference>
<dbReference type="AlphaFoldDB" id="A0A9X0CG27"/>
<keyword evidence="2" id="KW-0560">Oxidoreductase</keyword>
<evidence type="ECO:0000256" key="12">
    <source>
        <dbReference type="ARBA" id="ARBA00048140"/>
    </source>
</evidence>
<comment type="catalytic activity">
    <reaction evidence="14">
        <text>resolvin D1 + NAD(+) = 17-oxoresolvin D1 + NADH + H(+)</text>
        <dbReference type="Rhea" id="RHEA:50128"/>
        <dbReference type="ChEBI" id="CHEBI:15378"/>
        <dbReference type="ChEBI" id="CHEBI:57540"/>
        <dbReference type="ChEBI" id="CHEBI:57945"/>
        <dbReference type="ChEBI" id="CHEBI:132079"/>
        <dbReference type="ChEBI" id="CHEBI:132081"/>
    </reaction>
    <physiologicalReaction direction="left-to-right" evidence="14">
        <dbReference type="Rhea" id="RHEA:50129"/>
    </physiologicalReaction>
</comment>
<evidence type="ECO:0000256" key="18">
    <source>
        <dbReference type="ARBA" id="ARBA00048739"/>
    </source>
</evidence>
<comment type="catalytic activity">
    <reaction evidence="21">
        <text>resolvin E1 + NAD(+) = 18-oxo-resolvin E1 + NADH + H(+)</text>
        <dbReference type="Rhea" id="RHEA:49244"/>
        <dbReference type="ChEBI" id="CHEBI:15378"/>
        <dbReference type="ChEBI" id="CHEBI:57540"/>
        <dbReference type="ChEBI" id="CHEBI:57945"/>
        <dbReference type="ChEBI" id="CHEBI:91000"/>
        <dbReference type="ChEBI" id="CHEBI:91001"/>
    </reaction>
    <physiologicalReaction direction="left-to-right" evidence="21">
        <dbReference type="Rhea" id="RHEA:49245"/>
    </physiologicalReaction>
</comment>
<protein>
    <recommendedName>
        <fullName evidence="5">15-hydroxyprostaglandin dehydrogenase [NAD(+)]</fullName>
        <ecNumber evidence="3">1.1.1.141</ecNumber>
        <ecNumber evidence="4">1.1.1.232</ecNumber>
    </recommendedName>
    <alternativeName>
        <fullName evidence="7">Eicosanoid/docosanoid dehydrogenase [NAD(+)]</fullName>
    </alternativeName>
    <alternativeName>
        <fullName evidence="6">Prostaglandin dehydrogenase 1</fullName>
    </alternativeName>
</protein>
<evidence type="ECO:0000256" key="10">
    <source>
        <dbReference type="ARBA" id="ARBA00047672"/>
    </source>
</evidence>
<evidence type="ECO:0000256" key="16">
    <source>
        <dbReference type="ARBA" id="ARBA00048535"/>
    </source>
</evidence>
<comment type="catalytic activity">
    <reaction evidence="15">
        <text>resolvin D2 + NAD(+) = 7-oxoresolvin D2 + NADH + H(+)</text>
        <dbReference type="Rhea" id="RHEA:53584"/>
        <dbReference type="ChEBI" id="CHEBI:15378"/>
        <dbReference type="ChEBI" id="CHEBI:57540"/>
        <dbReference type="ChEBI" id="CHEBI:57945"/>
        <dbReference type="ChEBI" id="CHEBI:133367"/>
        <dbReference type="ChEBI" id="CHEBI:137497"/>
    </reaction>
    <physiologicalReaction direction="left-to-right" evidence="15">
        <dbReference type="Rhea" id="RHEA:53585"/>
    </physiologicalReaction>
</comment>
<dbReference type="InterPro" id="IPR036291">
    <property type="entry name" value="NAD(P)-bd_dom_sf"/>
</dbReference>
<comment type="catalytic activity">
    <reaction evidence="11">
        <text>14-hydroxy-(4Z,7Z,10Z,12E,16Z,19Z)-docosahexaenoate + NAD(+) = 14-oxo-(4Z,7Z,10Z,12E,16Z,19Z)-docosahexaenoate + NADH + H(+)</text>
        <dbReference type="Rhea" id="RHEA:48952"/>
        <dbReference type="ChEBI" id="CHEBI:15378"/>
        <dbReference type="ChEBI" id="CHEBI:57540"/>
        <dbReference type="ChEBI" id="CHEBI:57945"/>
        <dbReference type="ChEBI" id="CHEBI:90866"/>
        <dbReference type="ChEBI" id="CHEBI:90867"/>
    </reaction>
    <physiologicalReaction direction="left-to-right" evidence="11">
        <dbReference type="Rhea" id="RHEA:48953"/>
    </physiologicalReaction>
</comment>
<dbReference type="Pfam" id="PF00106">
    <property type="entry name" value="adh_short"/>
    <property type="match status" value="1"/>
</dbReference>
<evidence type="ECO:0000256" key="14">
    <source>
        <dbReference type="ARBA" id="ARBA00048170"/>
    </source>
</evidence>
<sequence>MKIEGAVALVTGGASGIGKAICEKLLQGGAKIHFLDINKTTGEETQKSFNNQHSVGQAKFVYCDVTSHDQLEAAFRDTVKEHGRLDIVVNNAAIMDESDWQKPLV</sequence>
<name>A0A9X0CG27_9CNID</name>
<evidence type="ECO:0000313" key="23">
    <source>
        <dbReference type="Proteomes" id="UP001163046"/>
    </source>
</evidence>
<comment type="catalytic activity">
    <reaction evidence="16">
        <text>lipoxin A4 + NAD(+) = 15-oxo-(5S,6R)-dihydroxy-(7E,9E,11Z,13E)-eicosatetraenoate + NADH + H(+)</text>
        <dbReference type="Rhea" id="RHEA:41572"/>
        <dbReference type="ChEBI" id="CHEBI:15378"/>
        <dbReference type="ChEBI" id="CHEBI:57540"/>
        <dbReference type="ChEBI" id="CHEBI:57945"/>
        <dbReference type="ChEBI" id="CHEBI:67026"/>
        <dbReference type="ChEBI" id="CHEBI:78311"/>
    </reaction>
    <physiologicalReaction direction="left-to-right" evidence="16">
        <dbReference type="Rhea" id="RHEA:41573"/>
    </physiologicalReaction>
</comment>
<evidence type="ECO:0000256" key="20">
    <source>
        <dbReference type="ARBA" id="ARBA00049151"/>
    </source>
</evidence>
<evidence type="ECO:0000256" key="4">
    <source>
        <dbReference type="ARBA" id="ARBA00039060"/>
    </source>
</evidence>
<evidence type="ECO:0000256" key="17">
    <source>
        <dbReference type="ARBA" id="ARBA00048611"/>
    </source>
</evidence>
<dbReference type="EMBL" id="MU827781">
    <property type="protein sequence ID" value="KAJ7337174.1"/>
    <property type="molecule type" value="Genomic_DNA"/>
</dbReference>
<evidence type="ECO:0000256" key="5">
    <source>
        <dbReference type="ARBA" id="ARBA00040276"/>
    </source>
</evidence>
<dbReference type="PANTHER" id="PTHR44229">
    <property type="entry name" value="15-HYDROXYPROSTAGLANDIN DEHYDROGENASE [NAD(+)]"/>
    <property type="match status" value="1"/>
</dbReference>
<reference evidence="22" key="1">
    <citation type="submission" date="2023-01" db="EMBL/GenBank/DDBJ databases">
        <title>Genome assembly of the deep-sea coral Lophelia pertusa.</title>
        <authorList>
            <person name="Herrera S."/>
            <person name="Cordes E."/>
        </authorList>
    </citation>
    <scope>NUCLEOTIDE SEQUENCE</scope>
    <source>
        <strain evidence="22">USNM1676648</strain>
        <tissue evidence="22">Polyp</tissue>
    </source>
</reference>
<proteinExistence type="inferred from homology"/>
<evidence type="ECO:0000256" key="7">
    <source>
        <dbReference type="ARBA" id="ARBA00042026"/>
    </source>
</evidence>
<comment type="function">
    <text evidence="8">Catalyzes the NAD-dependent dehydrogenation (oxidation) of a broad array of hydroxylated polyunsaturated fatty acids (mainly eicosanoids and docosanoids, including prostaglandins, lipoxins and resolvins), yielding their corresponding keto (oxo) metabolites. Decreases the levels of the pro-proliferative prostaglandins such as prostaglandin E2 (whose activity is increased in cancer because of an increase in the expression of cyclooxygenase 2) and generates oxo-fatty acid products that can profoundly influence cell function by abrogating pro-inflammatory cytokine expression. Converts resolvins E1, D1 and D2 to their oxo products, which represents a mode of resolvin inactivation. Resolvin E1 plays important roles during the resolution phase of acute inflammation, while resolvins D1 and D2 have a unique role in obesity-induced adipose inflammation.</text>
</comment>
<comment type="caution">
    <text evidence="22">The sequence shown here is derived from an EMBL/GenBank/DDBJ whole genome shotgun (WGS) entry which is preliminary data.</text>
</comment>
<evidence type="ECO:0000256" key="13">
    <source>
        <dbReference type="ARBA" id="ARBA00048144"/>
    </source>
</evidence>
<evidence type="ECO:0000256" key="15">
    <source>
        <dbReference type="ARBA" id="ARBA00048393"/>
    </source>
</evidence>
<comment type="catalytic activity">
    <reaction evidence="9">
        <text>prostaglandin E1 + NAD(+) = 15-oxoprostaglandin E1 + NADH + H(+)</text>
        <dbReference type="Rhea" id="RHEA:16477"/>
        <dbReference type="ChEBI" id="CHEBI:15378"/>
        <dbReference type="ChEBI" id="CHEBI:57397"/>
        <dbReference type="ChEBI" id="CHEBI:57401"/>
        <dbReference type="ChEBI" id="CHEBI:57540"/>
        <dbReference type="ChEBI" id="CHEBI:57945"/>
    </reaction>
    <physiologicalReaction direction="left-to-right" evidence="9">
        <dbReference type="Rhea" id="RHEA:16478"/>
    </physiologicalReaction>
</comment>
<comment type="similarity">
    <text evidence="1">Belongs to the short-chain dehydrogenases/reductases (SDR) family.</text>
</comment>
<comment type="catalytic activity">
    <reaction evidence="12">
        <text>15-oxo-(5S,6R)-dihydroxy-(7E,9E,11Z)-eicosatrienoate + NADH + H(+) = (5S,6R,15S)-trihydroxy-(7E,9E,11Z)-eicosatrienoate + NAD(+)</text>
        <dbReference type="Rhea" id="RHEA:41596"/>
        <dbReference type="ChEBI" id="CHEBI:15378"/>
        <dbReference type="ChEBI" id="CHEBI:57540"/>
        <dbReference type="ChEBI" id="CHEBI:57945"/>
        <dbReference type="ChEBI" id="CHEBI:78325"/>
        <dbReference type="ChEBI" id="CHEBI:78329"/>
    </reaction>
    <physiologicalReaction direction="left-to-right" evidence="12">
        <dbReference type="Rhea" id="RHEA:41597"/>
    </physiologicalReaction>
</comment>
<comment type="catalytic activity">
    <reaction evidence="13">
        <text>(11R)-hydroxy-(5Z,8Z,12E,14Z)-eicosatetraenoate + NAD(+) = 11-oxo-(5Z,8Z,12E,14Z)-eicosatetraenoate + NADH + H(+)</text>
        <dbReference type="Rhea" id="RHEA:48640"/>
        <dbReference type="ChEBI" id="CHEBI:15378"/>
        <dbReference type="ChEBI" id="CHEBI:57540"/>
        <dbReference type="ChEBI" id="CHEBI:57945"/>
        <dbReference type="ChEBI" id="CHEBI:78836"/>
        <dbReference type="ChEBI" id="CHEBI:90697"/>
    </reaction>
    <physiologicalReaction direction="left-to-right" evidence="13">
        <dbReference type="Rhea" id="RHEA:48641"/>
    </physiologicalReaction>
</comment>
<comment type="catalytic activity">
    <reaction evidence="20">
        <text>(15S)-hydroxy-(5Z,8Z,11Z,13E)-eicosatetraenoate + NAD(+) = 15-oxo-(5Z,8Z,11Z,13E)-eicosatetraenoate + NADH + H(+)</text>
        <dbReference type="Rhea" id="RHEA:23260"/>
        <dbReference type="ChEBI" id="CHEBI:15378"/>
        <dbReference type="ChEBI" id="CHEBI:57409"/>
        <dbReference type="ChEBI" id="CHEBI:57410"/>
        <dbReference type="ChEBI" id="CHEBI:57540"/>
        <dbReference type="ChEBI" id="CHEBI:57945"/>
        <dbReference type="EC" id="1.1.1.232"/>
    </reaction>
    <physiologicalReaction direction="left-to-right" evidence="20">
        <dbReference type="Rhea" id="RHEA:23261"/>
    </physiologicalReaction>
</comment>
<keyword evidence="23" id="KW-1185">Reference proteome</keyword>
<evidence type="ECO:0000256" key="3">
    <source>
        <dbReference type="ARBA" id="ARBA00038968"/>
    </source>
</evidence>
<dbReference type="GO" id="GO:0047034">
    <property type="term" value="F:15-hydroxyicosatetraenoate dehydrogenase activity"/>
    <property type="evidence" value="ECO:0007669"/>
    <property type="project" value="UniProtKB-EC"/>
</dbReference>
<evidence type="ECO:0000256" key="2">
    <source>
        <dbReference type="ARBA" id="ARBA00023002"/>
    </source>
</evidence>
<evidence type="ECO:0000256" key="19">
    <source>
        <dbReference type="ARBA" id="ARBA00048921"/>
    </source>
</evidence>
<evidence type="ECO:0000256" key="6">
    <source>
        <dbReference type="ARBA" id="ARBA00041812"/>
    </source>
</evidence>
<comment type="catalytic activity">
    <reaction evidence="10">
        <text>resolvin D1 + NAD(+) = 8-oxoresolvin D1 + NADH + H(+)</text>
        <dbReference type="Rhea" id="RHEA:50124"/>
        <dbReference type="ChEBI" id="CHEBI:15378"/>
        <dbReference type="ChEBI" id="CHEBI:57540"/>
        <dbReference type="ChEBI" id="CHEBI:57945"/>
        <dbReference type="ChEBI" id="CHEBI:132079"/>
        <dbReference type="ChEBI" id="CHEBI:132080"/>
    </reaction>
    <physiologicalReaction direction="left-to-right" evidence="10">
        <dbReference type="Rhea" id="RHEA:50125"/>
    </physiologicalReaction>
</comment>
<evidence type="ECO:0000256" key="21">
    <source>
        <dbReference type="ARBA" id="ARBA00049188"/>
    </source>
</evidence>
<evidence type="ECO:0000313" key="22">
    <source>
        <dbReference type="EMBL" id="KAJ7337174.1"/>
    </source>
</evidence>
<dbReference type="InterPro" id="IPR002347">
    <property type="entry name" value="SDR_fam"/>
</dbReference>
<dbReference type="GO" id="GO:0016404">
    <property type="term" value="F:15-hydroxyprostaglandin dehydrogenase (NAD+) activity"/>
    <property type="evidence" value="ECO:0007669"/>
    <property type="project" value="UniProtKB-EC"/>
</dbReference>
<evidence type="ECO:0000256" key="11">
    <source>
        <dbReference type="ARBA" id="ARBA00048008"/>
    </source>
</evidence>
<comment type="catalytic activity">
    <reaction evidence="18">
        <text>prostaglandin E2 + NAD(+) = 15-oxoprostaglandin E2 + NADH + H(+)</text>
        <dbReference type="Rhea" id="RHEA:11876"/>
        <dbReference type="ChEBI" id="CHEBI:15378"/>
        <dbReference type="ChEBI" id="CHEBI:57400"/>
        <dbReference type="ChEBI" id="CHEBI:57540"/>
        <dbReference type="ChEBI" id="CHEBI:57945"/>
        <dbReference type="ChEBI" id="CHEBI:606564"/>
        <dbReference type="EC" id="1.1.1.141"/>
    </reaction>
    <physiologicalReaction direction="left-to-right" evidence="18">
        <dbReference type="Rhea" id="RHEA:11877"/>
    </physiologicalReaction>
</comment>
<organism evidence="22 23">
    <name type="scientific">Desmophyllum pertusum</name>
    <dbReference type="NCBI Taxonomy" id="174260"/>
    <lineage>
        <taxon>Eukaryota</taxon>
        <taxon>Metazoa</taxon>
        <taxon>Cnidaria</taxon>
        <taxon>Anthozoa</taxon>
        <taxon>Hexacorallia</taxon>
        <taxon>Scleractinia</taxon>
        <taxon>Caryophylliina</taxon>
        <taxon>Caryophylliidae</taxon>
        <taxon>Desmophyllum</taxon>
    </lineage>
</organism>
<dbReference type="EC" id="1.1.1.141" evidence="3"/>
<dbReference type="EC" id="1.1.1.232" evidence="4"/>